<keyword evidence="4 9" id="KW-0540">Nuclease</keyword>
<comment type="cofactor">
    <cofactor evidence="9">
        <name>Zn(2+)</name>
        <dbReference type="ChEBI" id="CHEBI:29105"/>
    </cofactor>
    <text evidence="9">Binds 1 zinc ion.</text>
</comment>
<evidence type="ECO:0000256" key="5">
    <source>
        <dbReference type="ARBA" id="ARBA00022723"/>
    </source>
</evidence>
<protein>
    <recommendedName>
        <fullName evidence="9">Endoribonuclease YbeY</fullName>
        <ecNumber evidence="9">3.1.-.-</ecNumber>
    </recommendedName>
</protein>
<keyword evidence="8 9" id="KW-0862">Zinc</keyword>
<keyword evidence="10" id="KW-0645">Protease</keyword>
<dbReference type="EC" id="3.1.-.-" evidence="9"/>
<evidence type="ECO:0000256" key="6">
    <source>
        <dbReference type="ARBA" id="ARBA00022759"/>
    </source>
</evidence>
<evidence type="ECO:0000256" key="9">
    <source>
        <dbReference type="HAMAP-Rule" id="MF_00009"/>
    </source>
</evidence>
<feature type="binding site" evidence="9">
    <location>
        <position position="137"/>
    </location>
    <ligand>
        <name>Zn(2+)</name>
        <dbReference type="ChEBI" id="CHEBI:29105"/>
        <note>catalytic</note>
    </ligand>
</feature>
<evidence type="ECO:0000256" key="7">
    <source>
        <dbReference type="ARBA" id="ARBA00022801"/>
    </source>
</evidence>
<dbReference type="GO" id="GO:0004222">
    <property type="term" value="F:metalloendopeptidase activity"/>
    <property type="evidence" value="ECO:0007669"/>
    <property type="project" value="InterPro"/>
</dbReference>
<sequence>MLYNFTMFKYQLNININNKIKAPETFENEMEKILQNFANYFKLDRKKQIMLDVSIVSRNEIRILNKEYRNKDYITDILSFDFRDNDLYSKLPFIHLGELVISWDRVKRQAKKFNHSIRREYCYLFTHGLVHLQGFDHEVENERIEMNKMVDDIFNPLGITREE</sequence>
<feature type="binding site" evidence="9">
    <location>
        <position position="131"/>
    </location>
    <ligand>
        <name>Zn(2+)</name>
        <dbReference type="ChEBI" id="CHEBI:29105"/>
        <note>catalytic</note>
    </ligand>
</feature>
<keyword evidence="7 9" id="KW-0378">Hydrolase</keyword>
<dbReference type="GO" id="GO:0006508">
    <property type="term" value="P:proteolysis"/>
    <property type="evidence" value="ECO:0007669"/>
    <property type="project" value="UniProtKB-KW"/>
</dbReference>
<dbReference type="Proteomes" id="UP000290495">
    <property type="component" value="Chromosome"/>
</dbReference>
<dbReference type="PROSITE" id="PS01306">
    <property type="entry name" value="UPF0054"/>
    <property type="match status" value="1"/>
</dbReference>
<dbReference type="PANTHER" id="PTHR46986">
    <property type="entry name" value="ENDORIBONUCLEASE YBEY, CHLOROPLASTIC"/>
    <property type="match status" value="1"/>
</dbReference>
<keyword evidence="9" id="KW-0963">Cytoplasm</keyword>
<dbReference type="InterPro" id="IPR023091">
    <property type="entry name" value="MetalPrtase_cat_dom_sf_prd"/>
</dbReference>
<dbReference type="Gene3D" id="3.40.390.30">
    <property type="entry name" value="Metalloproteases ('zincins'), catalytic domain"/>
    <property type="match status" value="1"/>
</dbReference>
<keyword evidence="6 9" id="KW-0255">Endonuclease</keyword>
<evidence type="ECO:0000313" key="11">
    <source>
        <dbReference type="Proteomes" id="UP000290495"/>
    </source>
</evidence>
<dbReference type="HAMAP" id="MF_00009">
    <property type="entry name" value="Endoribonucl_YbeY"/>
    <property type="match status" value="1"/>
</dbReference>
<dbReference type="GO" id="GO:0008270">
    <property type="term" value="F:zinc ion binding"/>
    <property type="evidence" value="ECO:0007669"/>
    <property type="project" value="UniProtKB-UniRule"/>
</dbReference>
<evidence type="ECO:0000256" key="1">
    <source>
        <dbReference type="ARBA" id="ARBA00010875"/>
    </source>
</evidence>
<keyword evidence="5 9" id="KW-0479">Metal-binding</keyword>
<evidence type="ECO:0000256" key="8">
    <source>
        <dbReference type="ARBA" id="ARBA00022833"/>
    </source>
</evidence>
<dbReference type="InterPro" id="IPR020549">
    <property type="entry name" value="YbeY_CS"/>
</dbReference>
<accession>A0A449AQV4</accession>
<dbReference type="InterPro" id="IPR002036">
    <property type="entry name" value="YbeY"/>
</dbReference>
<organism evidence="10 11">
    <name type="scientific">Mycoplasmopsis canis</name>
    <dbReference type="NCBI Taxonomy" id="29555"/>
    <lineage>
        <taxon>Bacteria</taxon>
        <taxon>Bacillati</taxon>
        <taxon>Mycoplasmatota</taxon>
        <taxon>Mycoplasmoidales</taxon>
        <taxon>Metamycoplasmataceae</taxon>
        <taxon>Mycoplasmopsis</taxon>
    </lineage>
</organism>
<dbReference type="PANTHER" id="PTHR46986:SF1">
    <property type="entry name" value="ENDORIBONUCLEASE YBEY, CHLOROPLASTIC"/>
    <property type="match status" value="1"/>
</dbReference>
<evidence type="ECO:0000256" key="2">
    <source>
        <dbReference type="ARBA" id="ARBA00022517"/>
    </source>
</evidence>
<dbReference type="GO" id="GO:0004521">
    <property type="term" value="F:RNA endonuclease activity"/>
    <property type="evidence" value="ECO:0007669"/>
    <property type="project" value="UniProtKB-UniRule"/>
</dbReference>
<dbReference type="RefSeq" id="WP_004794868.1">
    <property type="nucleotide sequence ID" value="NZ_LR215010.1"/>
</dbReference>
<name>A0A449AQV4_9BACT</name>
<comment type="subcellular location">
    <subcellularLocation>
        <location evidence="9">Cytoplasm</location>
    </subcellularLocation>
</comment>
<keyword evidence="3 9" id="KW-0698">rRNA processing</keyword>
<comment type="similarity">
    <text evidence="1 9">Belongs to the endoribonuclease YbeY family.</text>
</comment>
<evidence type="ECO:0000256" key="3">
    <source>
        <dbReference type="ARBA" id="ARBA00022552"/>
    </source>
</evidence>
<reference evidence="10 11" key="1">
    <citation type="submission" date="2019-01" db="EMBL/GenBank/DDBJ databases">
        <authorList>
            <consortium name="Pathogen Informatics"/>
        </authorList>
    </citation>
    <scope>NUCLEOTIDE SEQUENCE [LARGE SCALE GENOMIC DNA]</scope>
    <source>
        <strain evidence="10 11">NCTC10146</strain>
    </source>
</reference>
<dbReference type="EMBL" id="LR215010">
    <property type="protein sequence ID" value="VEU68955.1"/>
    <property type="molecule type" value="Genomic_DNA"/>
</dbReference>
<dbReference type="Pfam" id="PF02130">
    <property type="entry name" value="YbeY"/>
    <property type="match status" value="1"/>
</dbReference>
<keyword evidence="2 9" id="KW-0690">Ribosome biogenesis</keyword>
<evidence type="ECO:0000256" key="4">
    <source>
        <dbReference type="ARBA" id="ARBA00022722"/>
    </source>
</evidence>
<feature type="binding site" evidence="9">
    <location>
        <position position="127"/>
    </location>
    <ligand>
        <name>Zn(2+)</name>
        <dbReference type="ChEBI" id="CHEBI:29105"/>
        <note>catalytic</note>
    </ligand>
</feature>
<dbReference type="GO" id="GO:0006364">
    <property type="term" value="P:rRNA processing"/>
    <property type="evidence" value="ECO:0007669"/>
    <property type="project" value="UniProtKB-UniRule"/>
</dbReference>
<gene>
    <name evidence="9" type="primary">ybeY</name>
    <name evidence="10" type="ORF">NCTC10146_00418</name>
</gene>
<keyword evidence="10" id="KW-0482">Metalloprotease</keyword>
<proteinExistence type="inferred from homology"/>
<dbReference type="SUPFAM" id="SSF55486">
    <property type="entry name" value="Metalloproteases ('zincins'), catalytic domain"/>
    <property type="match status" value="1"/>
</dbReference>
<evidence type="ECO:0000313" key="10">
    <source>
        <dbReference type="EMBL" id="VEU68955.1"/>
    </source>
</evidence>
<dbReference type="GO" id="GO:0005737">
    <property type="term" value="C:cytoplasm"/>
    <property type="evidence" value="ECO:0007669"/>
    <property type="project" value="UniProtKB-SubCell"/>
</dbReference>
<comment type="function">
    <text evidence="9">Single strand-specific metallo-endoribonuclease involved in late-stage 70S ribosome quality control and in maturation of the 3' terminus of the 16S rRNA.</text>
</comment>
<dbReference type="NCBIfam" id="TIGR00043">
    <property type="entry name" value="rRNA maturation RNase YbeY"/>
    <property type="match status" value="1"/>
</dbReference>
<dbReference type="AlphaFoldDB" id="A0A449AQV4"/>